<gene>
    <name evidence="3" type="ORF">FisN_15Hu348</name>
</gene>
<protein>
    <submittedName>
        <fullName evidence="3">Uncharacterized protein</fullName>
    </submittedName>
</protein>
<dbReference type="InParanoid" id="A0A1Z5JFT6"/>
<evidence type="ECO:0000313" key="4">
    <source>
        <dbReference type="Proteomes" id="UP000198406"/>
    </source>
</evidence>
<feature type="compositionally biased region" description="Acidic residues" evidence="1">
    <location>
        <begin position="66"/>
        <end position="76"/>
    </location>
</feature>
<sequence length="133" mass="14812">MDINCHHIVLLVILLQAMHSSSHVVGMDLDIMDRQEDQGNYTNQSMDVDVSVDEATQQPKEGDKSESDDELSTFEDESPHNDKLQCSGDNNDSEMEEEELPMLNASTGLVLFPSESPAEILANINNIKNAFME</sequence>
<keyword evidence="4" id="KW-1185">Reference proteome</keyword>
<feature type="compositionally biased region" description="Acidic residues" evidence="1">
    <location>
        <begin position="91"/>
        <end position="100"/>
    </location>
</feature>
<dbReference type="AlphaFoldDB" id="A0A1Z5JFT6"/>
<comment type="caution">
    <text evidence="3">The sequence shown here is derived from an EMBL/GenBank/DDBJ whole genome shotgun (WGS) entry which is preliminary data.</text>
</comment>
<organism evidence="3 4">
    <name type="scientific">Fistulifera solaris</name>
    <name type="common">Oleaginous diatom</name>
    <dbReference type="NCBI Taxonomy" id="1519565"/>
    <lineage>
        <taxon>Eukaryota</taxon>
        <taxon>Sar</taxon>
        <taxon>Stramenopiles</taxon>
        <taxon>Ochrophyta</taxon>
        <taxon>Bacillariophyta</taxon>
        <taxon>Bacillariophyceae</taxon>
        <taxon>Bacillariophycidae</taxon>
        <taxon>Naviculales</taxon>
        <taxon>Naviculaceae</taxon>
        <taxon>Fistulifera</taxon>
    </lineage>
</organism>
<evidence type="ECO:0000313" key="3">
    <source>
        <dbReference type="EMBL" id="GAX12863.1"/>
    </source>
</evidence>
<evidence type="ECO:0000256" key="1">
    <source>
        <dbReference type="SAM" id="MobiDB-lite"/>
    </source>
</evidence>
<name>A0A1Z5JFT6_FISSO</name>
<accession>A0A1Z5JFT6</accession>
<reference evidence="3 4" key="1">
    <citation type="journal article" date="2015" name="Plant Cell">
        <title>Oil accumulation by the oleaginous diatom Fistulifera solaris as revealed by the genome and transcriptome.</title>
        <authorList>
            <person name="Tanaka T."/>
            <person name="Maeda Y."/>
            <person name="Veluchamy A."/>
            <person name="Tanaka M."/>
            <person name="Abida H."/>
            <person name="Marechal E."/>
            <person name="Bowler C."/>
            <person name="Muto M."/>
            <person name="Sunaga Y."/>
            <person name="Tanaka M."/>
            <person name="Yoshino T."/>
            <person name="Taniguchi T."/>
            <person name="Fukuda Y."/>
            <person name="Nemoto M."/>
            <person name="Matsumoto M."/>
            <person name="Wong P.S."/>
            <person name="Aburatani S."/>
            <person name="Fujibuchi W."/>
        </authorList>
    </citation>
    <scope>NUCLEOTIDE SEQUENCE [LARGE SCALE GENOMIC DNA]</scope>
    <source>
        <strain evidence="3 4">JPCC DA0580</strain>
    </source>
</reference>
<feature type="region of interest" description="Disordered" evidence="1">
    <location>
        <begin position="36"/>
        <end position="102"/>
    </location>
</feature>
<proteinExistence type="predicted"/>
<feature type="signal peptide" evidence="2">
    <location>
        <begin position="1"/>
        <end position="22"/>
    </location>
</feature>
<keyword evidence="2" id="KW-0732">Signal</keyword>
<dbReference type="EMBL" id="BDSP01000055">
    <property type="protein sequence ID" value="GAX12863.1"/>
    <property type="molecule type" value="Genomic_DNA"/>
</dbReference>
<dbReference type="Proteomes" id="UP000198406">
    <property type="component" value="Unassembled WGS sequence"/>
</dbReference>
<evidence type="ECO:0000256" key="2">
    <source>
        <dbReference type="SAM" id="SignalP"/>
    </source>
</evidence>
<feature type="chain" id="PRO_5012938773" evidence="2">
    <location>
        <begin position="23"/>
        <end position="133"/>
    </location>
</feature>